<evidence type="ECO:0000313" key="2">
    <source>
        <dbReference type="Proteomes" id="UP000831390"/>
    </source>
</evidence>
<dbReference type="EMBL" id="CP094538">
    <property type="protein sequence ID" value="UOE36809.1"/>
    <property type="molecule type" value="Genomic_DNA"/>
</dbReference>
<sequence>MRFFLFSFVLVACSPDAGKARVDMPLRPLGEPNGERAADALGNSAQGAAELDQRASAVREPAPPPDSLGPRLMACRSLSFRDLKAGLAEHDTIVPVLNGHGLRVTEADGGCSWFYYRATLRDTLWRCLSLNYDLLTCGAITGCGFEAEWVEWDGKPPREVLLRLEGHMSAPATTEECAAVQIISVAGPPRVLLQASTFYETYSPHIESPEEEACEQEGWERSVHLRQRDVVLGAINQIGKCPTSPMVLTQLAAGRYRYHQDKVFRAGK</sequence>
<dbReference type="Proteomes" id="UP000831390">
    <property type="component" value="Plasmid unnamed4"/>
</dbReference>
<organism evidence="1 2">
    <name type="scientific">Hymenobacter monticola</name>
    <dbReference type="NCBI Taxonomy" id="1705399"/>
    <lineage>
        <taxon>Bacteria</taxon>
        <taxon>Pseudomonadati</taxon>
        <taxon>Bacteroidota</taxon>
        <taxon>Cytophagia</taxon>
        <taxon>Cytophagales</taxon>
        <taxon>Hymenobacteraceae</taxon>
        <taxon>Hymenobacter</taxon>
    </lineage>
</organism>
<geneLocation type="plasmid" evidence="1 2">
    <name>unnamed4</name>
</geneLocation>
<accession>A0ABY4BDH5</accession>
<keyword evidence="1" id="KW-0614">Plasmid</keyword>
<name>A0ABY4BDH5_9BACT</name>
<reference evidence="1 2" key="1">
    <citation type="submission" date="2022-03" db="EMBL/GenBank/DDBJ databases">
        <title>Hymenobactersp. isolated from the air.</title>
        <authorList>
            <person name="Won M."/>
            <person name="Kwon S.-W."/>
        </authorList>
    </citation>
    <scope>NUCLEOTIDE SEQUENCE [LARGE SCALE GENOMIC DNA]</scope>
    <source>
        <strain evidence="1 2">KACC 22596</strain>
        <plasmid evidence="1 2">unnamed4</plasmid>
    </source>
</reference>
<gene>
    <name evidence="1" type="ORF">MTP16_25365</name>
</gene>
<evidence type="ECO:0000313" key="1">
    <source>
        <dbReference type="EMBL" id="UOE36809.1"/>
    </source>
</evidence>
<protein>
    <submittedName>
        <fullName evidence="1">Uncharacterized protein</fullName>
    </submittedName>
</protein>
<dbReference type="RefSeq" id="WP_243521026.1">
    <property type="nucleotide sequence ID" value="NZ_CP094538.1"/>
</dbReference>
<keyword evidence="2" id="KW-1185">Reference proteome</keyword>
<proteinExistence type="predicted"/>